<feature type="non-terminal residue" evidence="1">
    <location>
        <position position="1"/>
    </location>
</feature>
<sequence>IRAQLINVPARIASSARRLRLHLPRNWPWQTGYQQLFTATLAPPGTAAA</sequence>
<accession>A0A1M7UZP7</accession>
<dbReference type="AlphaFoldDB" id="A0A1M7UZP7"/>
<evidence type="ECO:0008006" key="3">
    <source>
        <dbReference type="Google" id="ProtNLM"/>
    </source>
</evidence>
<protein>
    <recommendedName>
        <fullName evidence="3">Transposase DDE domain group 1</fullName>
    </recommendedName>
</protein>
<dbReference type="EMBL" id="FRDM01000046">
    <property type="protein sequence ID" value="SHN88501.1"/>
    <property type="molecule type" value="Genomic_DNA"/>
</dbReference>
<reference evidence="1 2" key="1">
    <citation type="submission" date="2016-12" db="EMBL/GenBank/DDBJ databases">
        <authorList>
            <person name="Song W.-J."/>
            <person name="Kurnit D.M."/>
        </authorList>
    </citation>
    <scope>NUCLEOTIDE SEQUENCE [LARGE SCALE GENOMIC DNA]</scope>
    <source>
        <strain evidence="1 2">DSM 43162</strain>
    </source>
</reference>
<evidence type="ECO:0000313" key="1">
    <source>
        <dbReference type="EMBL" id="SHN88501.1"/>
    </source>
</evidence>
<name>A0A1M7UZP7_9ACTN</name>
<evidence type="ECO:0000313" key="2">
    <source>
        <dbReference type="Proteomes" id="UP000184428"/>
    </source>
</evidence>
<proteinExistence type="predicted"/>
<organism evidence="1 2">
    <name type="scientific">Geodermatophilus obscurus</name>
    <dbReference type="NCBI Taxonomy" id="1861"/>
    <lineage>
        <taxon>Bacteria</taxon>
        <taxon>Bacillati</taxon>
        <taxon>Actinomycetota</taxon>
        <taxon>Actinomycetes</taxon>
        <taxon>Geodermatophilales</taxon>
        <taxon>Geodermatophilaceae</taxon>
        <taxon>Geodermatophilus</taxon>
    </lineage>
</organism>
<dbReference type="Proteomes" id="UP000184428">
    <property type="component" value="Unassembled WGS sequence"/>
</dbReference>
<gene>
    <name evidence="1" type="ORF">SAMN05660350_04546</name>
</gene>